<gene>
    <name evidence="2" type="ORF">HF086_016108</name>
</gene>
<protein>
    <submittedName>
        <fullName evidence="2">Uncharacterized protein</fullName>
    </submittedName>
</protein>
<sequence length="41" mass="4477">EADAEIRTSGRSIEEMPSKIGREITDSLGSLTNIVERGMAR</sequence>
<dbReference type="AlphaFoldDB" id="A0A922SMG3"/>
<organism evidence="2 3">
    <name type="scientific">Spodoptera exigua</name>
    <name type="common">Beet armyworm</name>
    <name type="synonym">Noctua fulgens</name>
    <dbReference type="NCBI Taxonomy" id="7107"/>
    <lineage>
        <taxon>Eukaryota</taxon>
        <taxon>Metazoa</taxon>
        <taxon>Ecdysozoa</taxon>
        <taxon>Arthropoda</taxon>
        <taxon>Hexapoda</taxon>
        <taxon>Insecta</taxon>
        <taxon>Pterygota</taxon>
        <taxon>Neoptera</taxon>
        <taxon>Endopterygota</taxon>
        <taxon>Lepidoptera</taxon>
        <taxon>Glossata</taxon>
        <taxon>Ditrysia</taxon>
        <taxon>Noctuoidea</taxon>
        <taxon>Noctuidae</taxon>
        <taxon>Amphipyrinae</taxon>
        <taxon>Spodoptera</taxon>
    </lineage>
</organism>
<name>A0A922SMG3_SPOEX</name>
<proteinExistence type="predicted"/>
<accession>A0A922SMG3</accession>
<dbReference type="Proteomes" id="UP000814243">
    <property type="component" value="Unassembled WGS sequence"/>
</dbReference>
<dbReference type="EMBL" id="JACEFF010000150">
    <property type="protein sequence ID" value="KAH9643190.1"/>
    <property type="molecule type" value="Genomic_DNA"/>
</dbReference>
<feature type="region of interest" description="Disordered" evidence="1">
    <location>
        <begin position="1"/>
        <end position="21"/>
    </location>
</feature>
<evidence type="ECO:0000313" key="2">
    <source>
        <dbReference type="EMBL" id="KAH9643190.1"/>
    </source>
</evidence>
<feature type="non-terminal residue" evidence="2">
    <location>
        <position position="1"/>
    </location>
</feature>
<evidence type="ECO:0000256" key="1">
    <source>
        <dbReference type="SAM" id="MobiDB-lite"/>
    </source>
</evidence>
<comment type="caution">
    <text evidence="2">The sequence shown here is derived from an EMBL/GenBank/DDBJ whole genome shotgun (WGS) entry which is preliminary data.</text>
</comment>
<evidence type="ECO:0000313" key="3">
    <source>
        <dbReference type="Proteomes" id="UP000814243"/>
    </source>
</evidence>
<reference evidence="2" key="1">
    <citation type="journal article" date="2021" name="G3 (Bethesda)">
        <title>Genome and transcriptome analysis of the beet armyworm Spodoptera exigua reveals targets for pest control. .</title>
        <authorList>
            <person name="Simon S."/>
            <person name="Breeschoten T."/>
            <person name="Jansen H.J."/>
            <person name="Dirks R.P."/>
            <person name="Schranz M.E."/>
            <person name="Ros V.I.D."/>
        </authorList>
    </citation>
    <scope>NUCLEOTIDE SEQUENCE</scope>
    <source>
        <strain evidence="2">TB_SE_WUR_2020</strain>
    </source>
</reference>